<evidence type="ECO:0000313" key="2">
    <source>
        <dbReference type="EMBL" id="CAD9615172.1"/>
    </source>
</evidence>
<feature type="transmembrane region" description="Helical" evidence="1">
    <location>
        <begin position="110"/>
        <end position="131"/>
    </location>
</feature>
<protein>
    <submittedName>
        <fullName evidence="2">Uncharacterized protein</fullName>
    </submittedName>
</protein>
<keyword evidence="1" id="KW-0472">Membrane</keyword>
<reference evidence="2" key="1">
    <citation type="submission" date="2021-01" db="EMBL/GenBank/DDBJ databases">
        <authorList>
            <person name="Corre E."/>
            <person name="Pelletier E."/>
            <person name="Niang G."/>
            <person name="Scheremetjew M."/>
            <person name="Finn R."/>
            <person name="Kale V."/>
            <person name="Holt S."/>
            <person name="Cochrane G."/>
            <person name="Meng A."/>
            <person name="Brown T."/>
            <person name="Cohen L."/>
        </authorList>
    </citation>
    <scope>NUCLEOTIDE SEQUENCE</scope>
    <source>
        <strain evidence="2">B650</strain>
    </source>
</reference>
<gene>
    <name evidence="2" type="ORF">LDAN0321_LOCUS21350</name>
</gene>
<name>A0A7S2LSM7_9STRA</name>
<dbReference type="EMBL" id="HBGY01033962">
    <property type="protein sequence ID" value="CAD9615172.1"/>
    <property type="molecule type" value="Transcribed_RNA"/>
</dbReference>
<keyword evidence="1" id="KW-0812">Transmembrane</keyword>
<sequence length="133" mass="15185">MKITIVIRLQIQTIKFEKVRDAVPILGNRSNRNRRQISQYHHCLTAVYMSISLDPFVVKLTVIIHADSFSARLRTYICCCAVLSMSRVYARNHPQCLHRLSIQSLDDSVVLAIVVLLLSIGVHLQQMPSIICR</sequence>
<evidence type="ECO:0000256" key="1">
    <source>
        <dbReference type="SAM" id="Phobius"/>
    </source>
</evidence>
<organism evidence="2">
    <name type="scientific">Leptocylindrus danicus</name>
    <dbReference type="NCBI Taxonomy" id="163516"/>
    <lineage>
        <taxon>Eukaryota</taxon>
        <taxon>Sar</taxon>
        <taxon>Stramenopiles</taxon>
        <taxon>Ochrophyta</taxon>
        <taxon>Bacillariophyta</taxon>
        <taxon>Coscinodiscophyceae</taxon>
        <taxon>Chaetocerotophycidae</taxon>
        <taxon>Leptocylindrales</taxon>
        <taxon>Leptocylindraceae</taxon>
        <taxon>Leptocylindrus</taxon>
    </lineage>
</organism>
<accession>A0A7S2LSM7</accession>
<proteinExistence type="predicted"/>
<dbReference type="AlphaFoldDB" id="A0A7S2LSM7"/>
<keyword evidence="1" id="KW-1133">Transmembrane helix</keyword>